<accession>A0A7J7JD86</accession>
<gene>
    <name evidence="1" type="ORF">EB796_017627</name>
</gene>
<sequence length="152" mass="17257">MVSQASTSIIPTMTDIHQFVTRYGSEMDLRALSETDMANILDSIRQLIRSEGQDRQHHLAALTAVKILSRARDRVDLWMSEEIFNWLIVSSHLNRYKTAGDSLAPPDSRDMDTVVEAVKCIYNLTFTNRKVQLMCERAVCVGATKQVQDLLQ</sequence>
<dbReference type="AlphaFoldDB" id="A0A7J7JD86"/>
<dbReference type="EMBL" id="VXIV02002624">
    <property type="protein sequence ID" value="KAF6024065.1"/>
    <property type="molecule type" value="Genomic_DNA"/>
</dbReference>
<comment type="caution">
    <text evidence="1">The sequence shown here is derived from an EMBL/GenBank/DDBJ whole genome shotgun (WGS) entry which is preliminary data.</text>
</comment>
<protein>
    <submittedName>
        <fullName evidence="1">Uncharacterized protein</fullName>
    </submittedName>
</protein>
<organism evidence="1 2">
    <name type="scientific">Bugula neritina</name>
    <name type="common">Brown bryozoan</name>
    <name type="synonym">Sertularia neritina</name>
    <dbReference type="NCBI Taxonomy" id="10212"/>
    <lineage>
        <taxon>Eukaryota</taxon>
        <taxon>Metazoa</taxon>
        <taxon>Spiralia</taxon>
        <taxon>Lophotrochozoa</taxon>
        <taxon>Bryozoa</taxon>
        <taxon>Gymnolaemata</taxon>
        <taxon>Cheilostomatida</taxon>
        <taxon>Flustrina</taxon>
        <taxon>Buguloidea</taxon>
        <taxon>Bugulidae</taxon>
        <taxon>Bugula</taxon>
    </lineage>
</organism>
<name>A0A7J7JD86_BUGNE</name>
<evidence type="ECO:0000313" key="2">
    <source>
        <dbReference type="Proteomes" id="UP000593567"/>
    </source>
</evidence>
<reference evidence="1" key="1">
    <citation type="submission" date="2020-06" db="EMBL/GenBank/DDBJ databases">
        <title>Draft genome of Bugula neritina, a colonial animal packing powerful symbionts and potential medicines.</title>
        <authorList>
            <person name="Rayko M."/>
        </authorList>
    </citation>
    <scope>NUCLEOTIDE SEQUENCE [LARGE SCALE GENOMIC DNA]</scope>
    <source>
        <strain evidence="1">Kwan_BN1</strain>
    </source>
</reference>
<proteinExistence type="predicted"/>
<dbReference type="Proteomes" id="UP000593567">
    <property type="component" value="Unassembled WGS sequence"/>
</dbReference>
<keyword evidence="2" id="KW-1185">Reference proteome</keyword>
<evidence type="ECO:0000313" key="1">
    <source>
        <dbReference type="EMBL" id="KAF6024065.1"/>
    </source>
</evidence>